<reference evidence="2 3" key="1">
    <citation type="journal article" date="2019" name="Int. J. Syst. Evol. Microbiol.">
        <title>The Global Catalogue of Microorganisms (GCM) 10K type strain sequencing project: providing services to taxonomists for standard genome sequencing and annotation.</title>
        <authorList>
            <consortium name="The Broad Institute Genomics Platform"/>
            <consortium name="The Broad Institute Genome Sequencing Center for Infectious Disease"/>
            <person name="Wu L."/>
            <person name="Ma J."/>
        </authorList>
    </citation>
    <scope>NUCLEOTIDE SEQUENCE [LARGE SCALE GENOMIC DNA]</scope>
    <source>
        <strain evidence="2 3">JCM 17504</strain>
    </source>
</reference>
<gene>
    <name evidence="2" type="ORF">GCM10025751_45670</name>
</gene>
<accession>A0AAV3UNH3</accession>
<keyword evidence="3" id="KW-1185">Reference proteome</keyword>
<organism evidence="2 3">
    <name type="scientific">Haladaptatus pallidirubidus</name>
    <dbReference type="NCBI Taxonomy" id="1008152"/>
    <lineage>
        <taxon>Archaea</taxon>
        <taxon>Methanobacteriati</taxon>
        <taxon>Methanobacteriota</taxon>
        <taxon>Stenosarchaea group</taxon>
        <taxon>Halobacteria</taxon>
        <taxon>Halobacteriales</taxon>
        <taxon>Haladaptataceae</taxon>
        <taxon>Haladaptatus</taxon>
    </lineage>
</organism>
<evidence type="ECO:0000256" key="1">
    <source>
        <dbReference type="SAM" id="MobiDB-lite"/>
    </source>
</evidence>
<name>A0AAV3UNH3_9EURY</name>
<sequence length="78" mass="8726">MGEDGFWDEHKAPTSLTGIRSLHSILWTPWIKSSANQSGSETEYTEGIHGPDVSHQPRRSESTSAKANILELVFYTNH</sequence>
<evidence type="ECO:0000313" key="3">
    <source>
        <dbReference type="Proteomes" id="UP001501729"/>
    </source>
</evidence>
<protein>
    <submittedName>
        <fullName evidence="2">Uncharacterized protein</fullName>
    </submittedName>
</protein>
<dbReference type="Proteomes" id="UP001501729">
    <property type="component" value="Unassembled WGS sequence"/>
</dbReference>
<comment type="caution">
    <text evidence="2">The sequence shown here is derived from an EMBL/GenBank/DDBJ whole genome shotgun (WGS) entry which is preliminary data.</text>
</comment>
<dbReference type="AlphaFoldDB" id="A0AAV3UNH3"/>
<proteinExistence type="predicted"/>
<dbReference type="EMBL" id="BAABKX010000019">
    <property type="protein sequence ID" value="GAA5060503.1"/>
    <property type="molecule type" value="Genomic_DNA"/>
</dbReference>
<feature type="region of interest" description="Disordered" evidence="1">
    <location>
        <begin position="37"/>
        <end position="64"/>
    </location>
</feature>
<evidence type="ECO:0000313" key="2">
    <source>
        <dbReference type="EMBL" id="GAA5060503.1"/>
    </source>
</evidence>